<dbReference type="InterPro" id="IPR039424">
    <property type="entry name" value="SBP_5"/>
</dbReference>
<name>A0A1R3TYM9_9HYPH</name>
<dbReference type="CDD" id="cd08500">
    <property type="entry name" value="PBP2_NikA_DppA_OppA_like_4"/>
    <property type="match status" value="1"/>
</dbReference>
<evidence type="ECO:0000256" key="1">
    <source>
        <dbReference type="ARBA" id="ARBA00004418"/>
    </source>
</evidence>
<dbReference type="GO" id="GO:1904680">
    <property type="term" value="F:peptide transmembrane transporter activity"/>
    <property type="evidence" value="ECO:0007669"/>
    <property type="project" value="TreeGrafter"/>
</dbReference>
<comment type="similarity">
    <text evidence="2">Belongs to the bacterial solute-binding protein 5 family.</text>
</comment>
<sequence length="645" mass="73044">MSYQRMLHSLVVSTGLMGVVVFGWSGAAFAQNFQQAPNLDEKVKAGKLPSVNERLPEHPFVETMVDGVGKYGGTLRTTILANGDQYNLTRTIANELLVRWDPKWSKVEPSLAEKFTASEDATTYTFTLRKGLKWSDGQPFTVDDILFWYEDVFMNPALSPAKNPTFTVAGKPVKVRKVDEQTVEFKFDAPYGLFLQQLAYGQGHLPVIYPKHYLSQFHEKYNKDGIPALLKANPAAGDWVALFNSKVSLTFQPPFWQNLALPTLNPWILTVPYADGERVAATRNPFYWKVDTSGNQLPYIDNITWAKLDDPQLMALKMTSGEFDFAFRHINNATFKSVLFDGQESGKYRFVDVKDLPANDAVILLNLNSTDPVKKKVFQNKDFRVALSRAINRQEIIDLVYVGQGAPAQVAVQPEHELFNEKEATQYTEYDPAAANAELDKLMPKKDGEGFRLDETGKRFTINFMVADVFGLSYPDVMQMVQQYAKDVGIDIQIRTTDRARLNTMWSANEQDAYIWNCVGGLSEVYTDPRCYMPFQKADIFFAVRWAEWYANHEAGEEPPENVKALMAAYDKVNAAVTDDDRKAKMKEFLNLSADNFLNIGISRPMPKYMMVSKNLKNVVDGIPITGNLWHPAPTLSQWYFDKAK</sequence>
<gene>
    <name evidence="3" type="ORF">DSM25559_3533</name>
</gene>
<dbReference type="AlphaFoldDB" id="A0A1R3TYM9"/>
<dbReference type="PROSITE" id="PS01040">
    <property type="entry name" value="SBP_BACTERIAL_5"/>
    <property type="match status" value="1"/>
</dbReference>
<dbReference type="Gene3D" id="3.10.105.10">
    <property type="entry name" value="Dipeptide-binding Protein, Domain 3"/>
    <property type="match status" value="1"/>
</dbReference>
<dbReference type="PANTHER" id="PTHR30290:SF62">
    <property type="entry name" value="OLIGOPEPTIDE ABC TRANSPORTER, PERIPLASMIC OLIGOPEPTIDE-BINDING PROTEIN"/>
    <property type="match status" value="1"/>
</dbReference>
<dbReference type="SUPFAM" id="SSF53850">
    <property type="entry name" value="Periplasmic binding protein-like II"/>
    <property type="match status" value="1"/>
</dbReference>
<evidence type="ECO:0000313" key="4">
    <source>
        <dbReference type="Proteomes" id="UP000187891"/>
    </source>
</evidence>
<proteinExistence type="inferred from homology"/>
<dbReference type="Gene3D" id="3.40.190.10">
    <property type="entry name" value="Periplasmic binding protein-like II"/>
    <property type="match status" value="1"/>
</dbReference>
<dbReference type="GO" id="GO:0015833">
    <property type="term" value="P:peptide transport"/>
    <property type="evidence" value="ECO:0007669"/>
    <property type="project" value="TreeGrafter"/>
</dbReference>
<protein>
    <submittedName>
        <fullName evidence="3">Putative ABC transporter-binding protein</fullName>
    </submittedName>
</protein>
<evidence type="ECO:0000256" key="2">
    <source>
        <dbReference type="ARBA" id="ARBA00005695"/>
    </source>
</evidence>
<accession>A0A1R3TYM9</accession>
<reference evidence="4" key="1">
    <citation type="submission" date="2016-10" db="EMBL/GenBank/DDBJ databases">
        <authorList>
            <person name="Wibberg D."/>
        </authorList>
    </citation>
    <scope>NUCLEOTIDE SEQUENCE [LARGE SCALE GENOMIC DNA]</scope>
</reference>
<dbReference type="InterPro" id="IPR023765">
    <property type="entry name" value="SBP_5_CS"/>
</dbReference>
<dbReference type="EMBL" id="FMUE01000009">
    <property type="protein sequence ID" value="SCX30480.1"/>
    <property type="molecule type" value="Genomic_DNA"/>
</dbReference>
<organism evidence="3 4">
    <name type="scientific">Agrobacterium rosae</name>
    <dbReference type="NCBI Taxonomy" id="1972867"/>
    <lineage>
        <taxon>Bacteria</taxon>
        <taxon>Pseudomonadati</taxon>
        <taxon>Pseudomonadota</taxon>
        <taxon>Alphaproteobacteria</taxon>
        <taxon>Hyphomicrobiales</taxon>
        <taxon>Rhizobiaceae</taxon>
        <taxon>Rhizobium/Agrobacterium group</taxon>
        <taxon>Agrobacterium</taxon>
    </lineage>
</organism>
<dbReference type="PANTHER" id="PTHR30290">
    <property type="entry name" value="PERIPLASMIC BINDING COMPONENT OF ABC TRANSPORTER"/>
    <property type="match status" value="1"/>
</dbReference>
<comment type="subcellular location">
    <subcellularLocation>
        <location evidence="1">Periplasm</location>
    </subcellularLocation>
</comment>
<dbReference type="Proteomes" id="UP000187891">
    <property type="component" value="Unassembled WGS sequence"/>
</dbReference>
<dbReference type="InterPro" id="IPR000914">
    <property type="entry name" value="SBP_5_dom"/>
</dbReference>
<dbReference type="Pfam" id="PF00496">
    <property type="entry name" value="SBP_bac_5"/>
    <property type="match status" value="1"/>
</dbReference>
<dbReference type="STRING" id="1907666.DSM25559_3533"/>
<evidence type="ECO:0000313" key="3">
    <source>
        <dbReference type="EMBL" id="SCX30480.1"/>
    </source>
</evidence>
<dbReference type="RefSeq" id="WP_077105512.1">
    <property type="nucleotide sequence ID" value="NZ_FMUE01000009.1"/>
</dbReference>